<dbReference type="PANTHER" id="PTHR40112">
    <property type="entry name" value="H2HPP ISOMERASE"/>
    <property type="match status" value="1"/>
</dbReference>
<dbReference type="Proteomes" id="UP001174909">
    <property type="component" value="Unassembled WGS sequence"/>
</dbReference>
<dbReference type="InterPro" id="IPR011051">
    <property type="entry name" value="RmlC_Cupin_sf"/>
</dbReference>
<dbReference type="PANTHER" id="PTHR40112:SF1">
    <property type="entry name" value="H2HPP ISOMERASE"/>
    <property type="match status" value="1"/>
</dbReference>
<reference evidence="2" key="1">
    <citation type="submission" date="2023-03" db="EMBL/GenBank/DDBJ databases">
        <authorList>
            <person name="Steffen K."/>
            <person name="Cardenas P."/>
        </authorList>
    </citation>
    <scope>NUCLEOTIDE SEQUENCE</scope>
</reference>
<dbReference type="InterPro" id="IPR013096">
    <property type="entry name" value="Cupin_2"/>
</dbReference>
<protein>
    <recommendedName>
        <fullName evidence="1">Cupin type-2 domain-containing protein</fullName>
    </recommendedName>
</protein>
<evidence type="ECO:0000313" key="3">
    <source>
        <dbReference type="Proteomes" id="UP001174909"/>
    </source>
</evidence>
<dbReference type="Pfam" id="PF07883">
    <property type="entry name" value="Cupin_2"/>
    <property type="match status" value="1"/>
</dbReference>
<feature type="domain" description="Cupin type-2" evidence="1">
    <location>
        <begin position="51"/>
        <end position="115"/>
    </location>
</feature>
<dbReference type="SUPFAM" id="SSF51182">
    <property type="entry name" value="RmlC-like cupins"/>
    <property type="match status" value="1"/>
</dbReference>
<proteinExistence type="predicted"/>
<evidence type="ECO:0000259" key="1">
    <source>
        <dbReference type="Pfam" id="PF07883"/>
    </source>
</evidence>
<gene>
    <name evidence="2" type="ORF">GBAR_LOCUS3996</name>
</gene>
<name>A0AA35R584_GEOBA</name>
<dbReference type="InterPro" id="IPR052535">
    <property type="entry name" value="Bacilysin_H2HPP_isomerase"/>
</dbReference>
<sequence length="131" mass="14427">MTTTEQQTDLKPYVVHTVGDASETVQTPGMVRQPAVVPGKGDTTKIWMGKVTAAPREKGPPHTHLEAETAAYVIKGHVRVYFGENFAEWIEAGPGDFIFVPANTPHIEENPYDEEQEGILCRTPDNLVVNL</sequence>
<dbReference type="AlphaFoldDB" id="A0AA35R584"/>
<accession>A0AA35R584</accession>
<evidence type="ECO:0000313" key="2">
    <source>
        <dbReference type="EMBL" id="CAI8004738.1"/>
    </source>
</evidence>
<dbReference type="Gene3D" id="2.60.120.10">
    <property type="entry name" value="Jelly Rolls"/>
    <property type="match status" value="1"/>
</dbReference>
<comment type="caution">
    <text evidence="2">The sequence shown here is derived from an EMBL/GenBank/DDBJ whole genome shotgun (WGS) entry which is preliminary data.</text>
</comment>
<organism evidence="2 3">
    <name type="scientific">Geodia barretti</name>
    <name type="common">Barrett's horny sponge</name>
    <dbReference type="NCBI Taxonomy" id="519541"/>
    <lineage>
        <taxon>Eukaryota</taxon>
        <taxon>Metazoa</taxon>
        <taxon>Porifera</taxon>
        <taxon>Demospongiae</taxon>
        <taxon>Heteroscleromorpha</taxon>
        <taxon>Tetractinellida</taxon>
        <taxon>Astrophorina</taxon>
        <taxon>Geodiidae</taxon>
        <taxon>Geodia</taxon>
    </lineage>
</organism>
<dbReference type="InterPro" id="IPR014710">
    <property type="entry name" value="RmlC-like_jellyroll"/>
</dbReference>
<dbReference type="EMBL" id="CASHTH010000570">
    <property type="protein sequence ID" value="CAI8004738.1"/>
    <property type="molecule type" value="Genomic_DNA"/>
</dbReference>
<keyword evidence="3" id="KW-1185">Reference proteome</keyword>